<dbReference type="OMA" id="HIVPLRC"/>
<sequence length="466" mass="53394">MPSEAFLTDTLNLGVDDIPAEYRTSFLLATLFRVKPGGIWTNEDDRITLRAFPEAVLGDVCADAIVELDASIQPVFPLSFYNPTHTCLQMQNAFNLKSNSLDERVKVLSTCRDDELVFKCYTKQYGLGCKHYLCKCQVYCVACDRFYFCRQCHNEAHRNHDLEYIDSSHTTPQIKCVLCGAVSPPTSICPSCGVNFAEYYCPMCLLYCDAGQEMHPRGHCSTCGVCVLYNNTLPGVEDRCQLHVSNDAVDEDLCQFCMGSVDNQRNSFLMPCGAHYAHTQCYTRSIAECSYQCPSCKKLILYSTMRAEFEVRMRELFEITKRPPEILTNLASYICYECGESFVDQPHIVPLRCWNPACLSFNTAPIDDKMTSNMRRQIFEAQNQVFRRMKLVPLEFNLERALIRMVYNLTERYGAEIRAHFNLDAKMPLGERYVVSYLSELHPDLFRGVASRDDLLERLQTFLNRK</sequence>
<dbReference type="Proteomes" id="UP000001548">
    <property type="component" value="Unassembled WGS sequence"/>
</dbReference>
<dbReference type="GO" id="GO:0006511">
    <property type="term" value="P:ubiquitin-dependent protein catabolic process"/>
    <property type="evidence" value="ECO:0000318"/>
    <property type="project" value="GO_Central"/>
</dbReference>
<dbReference type="SUPFAM" id="SSF57850">
    <property type="entry name" value="RING/U-box"/>
    <property type="match status" value="1"/>
</dbReference>
<proteinExistence type="predicted"/>
<comment type="caution">
    <text evidence="1">The sequence shown here is derived from an EMBL/GenBank/DDBJ whole genome shotgun (WGS) entry which is preliminary data.</text>
</comment>
<evidence type="ECO:0000313" key="1">
    <source>
        <dbReference type="EMBL" id="KAE8302649.1"/>
    </source>
</evidence>
<protein>
    <submittedName>
        <fullName evidence="1">Zinc finger protein</fullName>
    </submittedName>
</protein>
<accession>A8BHN2</accession>
<dbReference type="GO" id="GO:0061630">
    <property type="term" value="F:ubiquitin protein ligase activity"/>
    <property type="evidence" value="ECO:0000318"/>
    <property type="project" value="GO_Central"/>
</dbReference>
<name>A8BHN2_GIAIC</name>
<dbReference type="KEGG" id="gla:GL50803_001935"/>
<dbReference type="PANTHER" id="PTHR21319:SF0">
    <property type="entry name" value="AND RING FINGER DOMAIN PROTEIN, PUTATIVE (AFU_ORTHOLOGUE AFUA_1G08900)-RELATED"/>
    <property type="match status" value="1"/>
</dbReference>
<dbReference type="GO" id="GO:0016567">
    <property type="term" value="P:protein ubiquitination"/>
    <property type="evidence" value="ECO:0000318"/>
    <property type="project" value="GO_Central"/>
</dbReference>
<organism evidence="1 2">
    <name type="scientific">Giardia intestinalis (strain ATCC 50803 / WB clone C6)</name>
    <name type="common">Giardia lamblia</name>
    <dbReference type="NCBI Taxonomy" id="184922"/>
    <lineage>
        <taxon>Eukaryota</taxon>
        <taxon>Metamonada</taxon>
        <taxon>Diplomonadida</taxon>
        <taxon>Hexamitidae</taxon>
        <taxon>Giardiinae</taxon>
        <taxon>Giardia</taxon>
    </lineage>
</organism>
<dbReference type="PROSITE" id="PS51270">
    <property type="entry name" value="ZF_CTCHY"/>
    <property type="match status" value="1"/>
</dbReference>
<dbReference type="InterPro" id="IPR008913">
    <property type="entry name" value="Znf_CHY"/>
</dbReference>
<dbReference type="AlphaFoldDB" id="A8BHN2"/>
<dbReference type="SUPFAM" id="SSF161219">
    <property type="entry name" value="CHY zinc finger-like"/>
    <property type="match status" value="1"/>
</dbReference>
<dbReference type="HOGENOM" id="CLU_587197_0_0_1"/>
<reference evidence="1 2" key="1">
    <citation type="journal article" date="2007" name="Science">
        <title>Genomic minimalism in the early diverging intestinal parasite Giardia lamblia.</title>
        <authorList>
            <person name="Morrison H.G."/>
            <person name="McArthur A.G."/>
            <person name="Gillin F.D."/>
            <person name="Aley S.B."/>
            <person name="Adam R.D."/>
            <person name="Olsen G.J."/>
            <person name="Best A.A."/>
            <person name="Cande W.Z."/>
            <person name="Chen F."/>
            <person name="Cipriano M.J."/>
            <person name="Davids B.J."/>
            <person name="Dawson S.C."/>
            <person name="Elmendorf H.G."/>
            <person name="Hehl A.B."/>
            <person name="Holder M.E."/>
            <person name="Huse S.M."/>
            <person name="Kim U.U."/>
            <person name="Lasek-Nesselquist E."/>
            <person name="Manning G."/>
            <person name="Nigam A."/>
            <person name="Nixon J.E."/>
            <person name="Palm D."/>
            <person name="Passamaneck N.E."/>
            <person name="Prabhu A."/>
            <person name="Reich C.I."/>
            <person name="Reiner D.S."/>
            <person name="Samuelson J."/>
            <person name="Svard S.G."/>
            <person name="Sogin M.L."/>
        </authorList>
    </citation>
    <scope>NUCLEOTIDE SEQUENCE [LARGE SCALE GENOMIC DNA]</scope>
    <source>
        <strain evidence="1 2">WB C6</strain>
    </source>
</reference>
<dbReference type="Pfam" id="PF05495">
    <property type="entry name" value="zf-CHY"/>
    <property type="match status" value="1"/>
</dbReference>
<gene>
    <name evidence="1" type="ORF">GL50803_001935</name>
</gene>
<dbReference type="VEuPathDB" id="GiardiaDB:GL50803_1935"/>
<dbReference type="EMBL" id="AACB03000003">
    <property type="protein sequence ID" value="KAE8302649.1"/>
    <property type="molecule type" value="Genomic_DNA"/>
</dbReference>
<dbReference type="PANTHER" id="PTHR21319">
    <property type="entry name" value="RING FINGER AND CHY ZINC FINGER DOMAIN-CONTAINING PROTEIN 1"/>
    <property type="match status" value="1"/>
</dbReference>
<dbReference type="FunCoup" id="A8BHN2">
    <property type="interactions" value="121"/>
</dbReference>
<dbReference type="GO" id="GO:0008270">
    <property type="term" value="F:zinc ion binding"/>
    <property type="evidence" value="ECO:0007669"/>
    <property type="project" value="InterPro"/>
</dbReference>
<keyword evidence="2" id="KW-1185">Reference proteome</keyword>
<dbReference type="InterPro" id="IPR037274">
    <property type="entry name" value="Znf_CHY_sf"/>
</dbReference>
<dbReference type="GO" id="GO:0005634">
    <property type="term" value="C:nucleus"/>
    <property type="evidence" value="ECO:0000318"/>
    <property type="project" value="GO_Central"/>
</dbReference>
<evidence type="ECO:0000313" key="2">
    <source>
        <dbReference type="Proteomes" id="UP000001548"/>
    </source>
</evidence>
<dbReference type="GeneID" id="5699819"/>
<dbReference type="PROSITE" id="PS51266">
    <property type="entry name" value="ZF_CHY"/>
    <property type="match status" value="1"/>
</dbReference>
<dbReference type="InterPro" id="IPR017921">
    <property type="entry name" value="Znf_CTCHY"/>
</dbReference>
<dbReference type="RefSeq" id="XP_001706896.1">
    <property type="nucleotide sequence ID" value="XM_001706844.1"/>
</dbReference>